<reference evidence="2 3" key="1">
    <citation type="submission" date="2016-02" db="EMBL/GenBank/DDBJ databases">
        <authorList>
            <person name="Wen L."/>
            <person name="He K."/>
            <person name="Yang H."/>
        </authorList>
    </citation>
    <scope>NUCLEOTIDE SEQUENCE [LARGE SCALE GENOMIC DNA]</scope>
    <source>
        <strain evidence="2 3">KLE1704</strain>
    </source>
</reference>
<evidence type="ECO:0000313" key="2">
    <source>
        <dbReference type="EMBL" id="KXT40646.1"/>
    </source>
</evidence>
<evidence type="ECO:0000256" key="1">
    <source>
        <dbReference type="SAM" id="SignalP"/>
    </source>
</evidence>
<proteinExistence type="predicted"/>
<organism evidence="2">
    <name type="scientific">Bacteroides intestinalis</name>
    <dbReference type="NCBI Taxonomy" id="329854"/>
    <lineage>
        <taxon>Bacteria</taxon>
        <taxon>Pseudomonadati</taxon>
        <taxon>Bacteroidota</taxon>
        <taxon>Bacteroidia</taxon>
        <taxon>Bacteroidales</taxon>
        <taxon>Bacteroidaceae</taxon>
        <taxon>Bacteroides</taxon>
    </lineage>
</organism>
<sequence>MNMRNKLILMAALGIMLGGCAKDETEPAGTDNILPADGVVRVFPGVDGLQTRAAPRNCKNRVSICISKTQRIYPIVTLMV</sequence>
<feature type="chain" id="PRO_5007486575" evidence="1">
    <location>
        <begin position="22"/>
        <end position="80"/>
    </location>
</feature>
<dbReference type="PATRIC" id="fig|329854.7.peg.5497"/>
<dbReference type="AlphaFoldDB" id="A0A139KNC6"/>
<dbReference type="EMBL" id="LTDF01000178">
    <property type="protein sequence ID" value="KXT40646.1"/>
    <property type="molecule type" value="Genomic_DNA"/>
</dbReference>
<accession>A0A139KNC6</accession>
<name>A0A139KNC6_9BACE</name>
<gene>
    <name evidence="2" type="ORF">HMPREF2531_05423</name>
</gene>
<protein>
    <submittedName>
        <fullName evidence="2">Uncharacterized protein</fullName>
    </submittedName>
</protein>
<feature type="signal peptide" evidence="1">
    <location>
        <begin position="1"/>
        <end position="21"/>
    </location>
</feature>
<evidence type="ECO:0000313" key="3">
    <source>
        <dbReference type="Proteomes" id="UP000070319"/>
    </source>
</evidence>
<comment type="caution">
    <text evidence="2">The sequence shown here is derived from an EMBL/GenBank/DDBJ whole genome shotgun (WGS) entry which is preliminary data.</text>
</comment>
<dbReference type="Proteomes" id="UP000070319">
    <property type="component" value="Unassembled WGS sequence"/>
</dbReference>
<dbReference type="PROSITE" id="PS51257">
    <property type="entry name" value="PROKAR_LIPOPROTEIN"/>
    <property type="match status" value="1"/>
</dbReference>
<keyword evidence="1" id="KW-0732">Signal</keyword>